<accession>A0A8R2JUB9</accession>
<dbReference type="Gene3D" id="3.90.228.10">
    <property type="match status" value="1"/>
</dbReference>
<sequence>MKLDNSIGDVREETLFHATSVNNAISIAHNNIDWRLTSRTRFGKGACFSPYAPYAHRYAGRKGAFVIAKVLVKKIETTGINYGLEIPPTNDIDTTLGNFGNVYVKYDDHTFYPEYIVHYS</sequence>
<dbReference type="EC" id="2.4.2.-" evidence="1"/>
<keyword evidence="1" id="KW-0328">Glycosyltransferase</keyword>
<dbReference type="GO" id="GO:1990404">
    <property type="term" value="F:NAD+-protein mono-ADP-ribosyltransferase activity"/>
    <property type="evidence" value="ECO:0007669"/>
    <property type="project" value="TreeGrafter"/>
</dbReference>
<organism evidence="3 4">
    <name type="scientific">Acyrthosiphon pisum</name>
    <name type="common">Pea aphid</name>
    <dbReference type="NCBI Taxonomy" id="7029"/>
    <lineage>
        <taxon>Eukaryota</taxon>
        <taxon>Metazoa</taxon>
        <taxon>Ecdysozoa</taxon>
        <taxon>Arthropoda</taxon>
        <taxon>Hexapoda</taxon>
        <taxon>Insecta</taxon>
        <taxon>Pterygota</taxon>
        <taxon>Neoptera</taxon>
        <taxon>Paraneoptera</taxon>
        <taxon>Hemiptera</taxon>
        <taxon>Sternorrhyncha</taxon>
        <taxon>Aphidomorpha</taxon>
        <taxon>Aphidoidea</taxon>
        <taxon>Aphididae</taxon>
        <taxon>Macrosiphini</taxon>
        <taxon>Acyrthosiphon</taxon>
    </lineage>
</organism>
<name>A0A8R2JUB9_ACYPI</name>
<dbReference type="EnsemblMetazoa" id="XM_029491712.1">
    <property type="protein sequence ID" value="XP_029347572.1"/>
    <property type="gene ID" value="LOC115034497"/>
</dbReference>
<protein>
    <recommendedName>
        <fullName evidence="1">Poly [ADP-ribose] polymerase</fullName>
        <shortName evidence="1">PARP</shortName>
        <ecNumber evidence="1">2.4.2.-</ecNumber>
    </recommendedName>
</protein>
<keyword evidence="4" id="KW-1185">Reference proteome</keyword>
<dbReference type="GO" id="GO:0003950">
    <property type="term" value="F:NAD+ poly-ADP-ribosyltransferase activity"/>
    <property type="evidence" value="ECO:0007669"/>
    <property type="project" value="UniProtKB-UniRule"/>
</dbReference>
<dbReference type="RefSeq" id="XP_029347572.1">
    <property type="nucleotide sequence ID" value="XM_029491712.1"/>
</dbReference>
<dbReference type="InterPro" id="IPR051712">
    <property type="entry name" value="ARTD-AVP"/>
</dbReference>
<dbReference type="Proteomes" id="UP000007819">
    <property type="component" value="Chromosome A3"/>
</dbReference>
<evidence type="ECO:0000313" key="3">
    <source>
        <dbReference type="EnsemblMetazoa" id="XP_029347572.1"/>
    </source>
</evidence>
<evidence type="ECO:0000259" key="2">
    <source>
        <dbReference type="PROSITE" id="PS51059"/>
    </source>
</evidence>
<dbReference type="PANTHER" id="PTHR45740:SF2">
    <property type="entry name" value="POLY [ADP-RIBOSE] POLYMERASE"/>
    <property type="match status" value="1"/>
</dbReference>
<dbReference type="GeneID" id="115034497"/>
<dbReference type="AlphaFoldDB" id="A0A8R2JUB9"/>
<feature type="domain" description="PARP catalytic" evidence="2">
    <location>
        <begin position="1"/>
        <end position="120"/>
    </location>
</feature>
<dbReference type="KEGG" id="api:115034497"/>
<dbReference type="GO" id="GO:0005634">
    <property type="term" value="C:nucleus"/>
    <property type="evidence" value="ECO:0007669"/>
    <property type="project" value="TreeGrafter"/>
</dbReference>
<evidence type="ECO:0000256" key="1">
    <source>
        <dbReference type="RuleBase" id="RU362114"/>
    </source>
</evidence>
<dbReference type="PANTHER" id="PTHR45740">
    <property type="entry name" value="POLY [ADP-RIBOSE] POLYMERASE"/>
    <property type="match status" value="1"/>
</dbReference>
<dbReference type="SUPFAM" id="SSF56399">
    <property type="entry name" value="ADP-ribosylation"/>
    <property type="match status" value="1"/>
</dbReference>
<reference evidence="3" key="2">
    <citation type="submission" date="2022-06" db="UniProtKB">
        <authorList>
            <consortium name="EnsemblMetazoa"/>
        </authorList>
    </citation>
    <scope>IDENTIFICATION</scope>
</reference>
<dbReference type="OrthoDB" id="6610728at2759"/>
<dbReference type="Pfam" id="PF00644">
    <property type="entry name" value="PARP"/>
    <property type="match status" value="1"/>
</dbReference>
<reference evidence="4" key="1">
    <citation type="submission" date="2010-06" db="EMBL/GenBank/DDBJ databases">
        <authorList>
            <person name="Jiang H."/>
            <person name="Abraham K."/>
            <person name="Ali S."/>
            <person name="Alsbrooks S.L."/>
            <person name="Anim B.N."/>
            <person name="Anosike U.S."/>
            <person name="Attaway T."/>
            <person name="Bandaranaike D.P."/>
            <person name="Battles P.K."/>
            <person name="Bell S.N."/>
            <person name="Bell A.V."/>
            <person name="Beltran B."/>
            <person name="Bickham C."/>
            <person name="Bustamante Y."/>
            <person name="Caleb T."/>
            <person name="Canada A."/>
            <person name="Cardenas V."/>
            <person name="Carter K."/>
            <person name="Chacko J."/>
            <person name="Chandrabose M.N."/>
            <person name="Chavez D."/>
            <person name="Chavez A."/>
            <person name="Chen L."/>
            <person name="Chu H.-S."/>
            <person name="Claassen K.J."/>
            <person name="Cockrell R."/>
            <person name="Collins M."/>
            <person name="Cooper J.A."/>
            <person name="Cree A."/>
            <person name="Curry S.M."/>
            <person name="Da Y."/>
            <person name="Dao M.D."/>
            <person name="Das B."/>
            <person name="Davila M.-L."/>
            <person name="Davy-Carroll L."/>
            <person name="Denson S."/>
            <person name="Dinh H."/>
            <person name="Ebong V.E."/>
            <person name="Edwards J.R."/>
            <person name="Egan A."/>
            <person name="El-Daye J."/>
            <person name="Escobedo L."/>
            <person name="Fernandez S."/>
            <person name="Fernando P.R."/>
            <person name="Flagg N."/>
            <person name="Forbes L.D."/>
            <person name="Fowler R.G."/>
            <person name="Fu Q."/>
            <person name="Gabisi R.A."/>
            <person name="Ganer J."/>
            <person name="Garbino Pronczuk A."/>
            <person name="Garcia R.M."/>
            <person name="Garner T."/>
            <person name="Garrett T.E."/>
            <person name="Gonzalez D.A."/>
            <person name="Hamid H."/>
            <person name="Hawkins E.S."/>
            <person name="Hirani K."/>
            <person name="Hogues M.E."/>
            <person name="Hollins B."/>
            <person name="Hsiao C.-H."/>
            <person name="Jabil R."/>
            <person name="James M.L."/>
            <person name="Jhangiani S.N."/>
            <person name="Johnson B."/>
            <person name="Johnson Q."/>
            <person name="Joshi V."/>
            <person name="Kalu J.B."/>
            <person name="Kam C."/>
            <person name="Kashfia A."/>
            <person name="Keebler J."/>
            <person name="Kisamo H."/>
            <person name="Kovar C.L."/>
            <person name="Lago L.A."/>
            <person name="Lai C.-Y."/>
            <person name="Laidlaw J."/>
            <person name="Lara F."/>
            <person name="Le T.-K."/>
            <person name="Lee S.L."/>
            <person name="Legall F.H."/>
            <person name="Lemon S.J."/>
            <person name="Lewis L.R."/>
            <person name="Li B."/>
            <person name="Liu Y."/>
            <person name="Liu Y.-S."/>
            <person name="Lopez J."/>
            <person name="Lozado R.J."/>
            <person name="Lu J."/>
            <person name="Madu R.C."/>
            <person name="Maheshwari M."/>
            <person name="Maheshwari R."/>
            <person name="Malloy K."/>
            <person name="Martinez E."/>
            <person name="Mathew T."/>
            <person name="Mercado I.C."/>
            <person name="Mercado C."/>
            <person name="Meyer B."/>
            <person name="Montgomery K."/>
            <person name="Morgan M.B."/>
            <person name="Munidasa M."/>
            <person name="Nazareth L.V."/>
            <person name="Nelson J."/>
            <person name="Ng B.M."/>
            <person name="Nguyen N.B."/>
            <person name="Nguyen P.Q."/>
            <person name="Nguyen T."/>
            <person name="Obregon M."/>
            <person name="Okwuonu G.O."/>
            <person name="Onwere C.G."/>
            <person name="Orozco G."/>
            <person name="Parra A."/>
            <person name="Patel S."/>
            <person name="Patil S."/>
            <person name="Perez A."/>
            <person name="Perez Y."/>
            <person name="Pham C."/>
            <person name="Primus E.L."/>
            <person name="Pu L.-L."/>
            <person name="Puazo M."/>
            <person name="Qin X."/>
            <person name="Quiroz J.B."/>
            <person name="Reese J."/>
            <person name="Richards S."/>
            <person name="Rives C.M."/>
            <person name="Robberts R."/>
            <person name="Ruiz S.J."/>
            <person name="Ruiz M.J."/>
            <person name="Santibanez J."/>
            <person name="Schneider B.W."/>
            <person name="Sisson I."/>
            <person name="Smith M."/>
            <person name="Sodergren E."/>
            <person name="Song X.-Z."/>
            <person name="Song B.B."/>
            <person name="Summersgill H."/>
            <person name="Thelus R."/>
            <person name="Thornton R.D."/>
            <person name="Trejos Z.Y."/>
            <person name="Usmani K."/>
            <person name="Vattathil S."/>
            <person name="Villasana D."/>
            <person name="Walker D.L."/>
            <person name="Wang S."/>
            <person name="Wang K."/>
            <person name="White C.S."/>
            <person name="Williams A.C."/>
            <person name="Williamson J."/>
            <person name="Wilson K."/>
            <person name="Woghiren I.O."/>
            <person name="Woodworth J.R."/>
            <person name="Worley K.C."/>
            <person name="Wright R.A."/>
            <person name="Wu W."/>
            <person name="Young L."/>
            <person name="Zhang L."/>
            <person name="Zhang J."/>
            <person name="Zhu Y."/>
            <person name="Muzny D.M."/>
            <person name="Weinstock G."/>
            <person name="Gibbs R.A."/>
        </authorList>
    </citation>
    <scope>NUCLEOTIDE SEQUENCE [LARGE SCALE GENOMIC DNA]</scope>
    <source>
        <strain evidence="4">LSR1</strain>
    </source>
</reference>
<evidence type="ECO:0000313" key="4">
    <source>
        <dbReference type="Proteomes" id="UP000007819"/>
    </source>
</evidence>
<keyword evidence="1" id="KW-0808">Transferase</keyword>
<dbReference type="InterPro" id="IPR012317">
    <property type="entry name" value="Poly(ADP-ribose)pol_cat_dom"/>
</dbReference>
<proteinExistence type="predicted"/>
<keyword evidence="1" id="KW-0520">NAD</keyword>
<dbReference type="PROSITE" id="PS51059">
    <property type="entry name" value="PARP_CATALYTIC"/>
    <property type="match status" value="1"/>
</dbReference>